<sequence length="81" mass="9342">MTMSLDRNRMVVVRIHFISGIDLSPQSVTGWIRSRDPTSSLSDWLLVFPLLSRPSSLLLPLFPLPYRPHRLQILNMLVLDD</sequence>
<accession>A0A7R9EJ22</accession>
<protein>
    <submittedName>
        <fullName evidence="1">Uncharacterized protein</fullName>
    </submittedName>
</protein>
<dbReference type="EMBL" id="OB796905">
    <property type="protein sequence ID" value="CAD7433911.1"/>
    <property type="molecule type" value="Genomic_DNA"/>
</dbReference>
<organism evidence="1">
    <name type="scientific">Timema monikensis</name>
    <dbReference type="NCBI Taxonomy" id="170555"/>
    <lineage>
        <taxon>Eukaryota</taxon>
        <taxon>Metazoa</taxon>
        <taxon>Ecdysozoa</taxon>
        <taxon>Arthropoda</taxon>
        <taxon>Hexapoda</taxon>
        <taxon>Insecta</taxon>
        <taxon>Pterygota</taxon>
        <taxon>Neoptera</taxon>
        <taxon>Polyneoptera</taxon>
        <taxon>Phasmatodea</taxon>
        <taxon>Timematodea</taxon>
        <taxon>Timematoidea</taxon>
        <taxon>Timematidae</taxon>
        <taxon>Timema</taxon>
    </lineage>
</organism>
<reference evidence="1" key="1">
    <citation type="submission" date="2020-11" db="EMBL/GenBank/DDBJ databases">
        <authorList>
            <person name="Tran Van P."/>
        </authorList>
    </citation>
    <scope>NUCLEOTIDE SEQUENCE</scope>
</reference>
<evidence type="ECO:0000313" key="1">
    <source>
        <dbReference type="EMBL" id="CAD7433911.1"/>
    </source>
</evidence>
<dbReference type="AlphaFoldDB" id="A0A7R9EJ22"/>
<name>A0A7R9EJ22_9NEOP</name>
<proteinExistence type="predicted"/>
<gene>
    <name evidence="1" type="ORF">TMSB3V08_LOCUS10575</name>
</gene>